<dbReference type="FunFam" id="3.40.190.10:FF:000195">
    <property type="entry name" value="Glutamate receptor 2.7"/>
    <property type="match status" value="1"/>
</dbReference>
<evidence type="ECO:0000256" key="6">
    <source>
        <dbReference type="ARBA" id="ARBA00022729"/>
    </source>
</evidence>
<dbReference type="Proteomes" id="UP001222027">
    <property type="component" value="Unassembled WGS sequence"/>
</dbReference>
<feature type="transmembrane region" description="Helical" evidence="18">
    <location>
        <begin position="612"/>
        <end position="630"/>
    </location>
</feature>
<evidence type="ECO:0000313" key="21">
    <source>
        <dbReference type="EMBL" id="KAJ8485309.1"/>
    </source>
</evidence>
<dbReference type="InterPro" id="IPR001320">
    <property type="entry name" value="Iontro_rcpt_C"/>
</dbReference>
<evidence type="ECO:0000256" key="10">
    <source>
        <dbReference type="ARBA" id="ARBA00023170"/>
    </source>
</evidence>
<keyword evidence="6 19" id="KW-0732">Signal</keyword>
<dbReference type="SMART" id="SM00079">
    <property type="entry name" value="PBPe"/>
    <property type="match status" value="1"/>
</dbReference>
<dbReference type="InterPro" id="IPR028082">
    <property type="entry name" value="Peripla_BP_I"/>
</dbReference>
<keyword evidence="7 18" id="KW-1133">Transmembrane helix</keyword>
<dbReference type="GO" id="GO:0016020">
    <property type="term" value="C:membrane"/>
    <property type="evidence" value="ECO:0007669"/>
    <property type="project" value="UniProtKB-SubCell"/>
</dbReference>
<dbReference type="SUPFAM" id="SSF53822">
    <property type="entry name" value="Periplasmic binding protein-like I"/>
    <property type="match status" value="1"/>
</dbReference>
<gene>
    <name evidence="21" type="ORF">OPV22_017794</name>
</gene>
<keyword evidence="11" id="KW-0325">Glycoprotein</keyword>
<dbReference type="InterPro" id="IPR044440">
    <property type="entry name" value="GABAb_receptor_plant_PBP1"/>
</dbReference>
<feature type="transmembrane region" description="Helical" evidence="18">
    <location>
        <begin position="823"/>
        <end position="847"/>
    </location>
</feature>
<dbReference type="FunFam" id="1.10.287.70:FF:000037">
    <property type="entry name" value="Glutamate receptor"/>
    <property type="match status" value="1"/>
</dbReference>
<name>A0AAV8R2R7_ENSVE</name>
<protein>
    <recommendedName>
        <fullName evidence="15">Glutamate receptor</fullName>
    </recommendedName>
</protein>
<dbReference type="CDD" id="cd13686">
    <property type="entry name" value="GluR_Plant"/>
    <property type="match status" value="1"/>
</dbReference>
<keyword evidence="4 15" id="KW-0813">Transport</keyword>
<evidence type="ECO:0000256" key="1">
    <source>
        <dbReference type="ARBA" id="ARBA00004141"/>
    </source>
</evidence>
<dbReference type="Pfam" id="PF10613">
    <property type="entry name" value="Lig_chan-Glu_bd"/>
    <property type="match status" value="1"/>
</dbReference>
<dbReference type="PANTHER" id="PTHR34836">
    <property type="entry name" value="OS06G0188250 PROTEIN"/>
    <property type="match status" value="1"/>
</dbReference>
<evidence type="ECO:0000256" key="11">
    <source>
        <dbReference type="ARBA" id="ARBA00023180"/>
    </source>
</evidence>
<evidence type="ECO:0000256" key="15">
    <source>
        <dbReference type="PIRNR" id="PIRNR037090"/>
    </source>
</evidence>
<dbReference type="Pfam" id="PF01094">
    <property type="entry name" value="ANF_receptor"/>
    <property type="match status" value="1"/>
</dbReference>
<feature type="chain" id="PRO_5043485296" description="Glutamate receptor" evidence="19">
    <location>
        <begin position="23"/>
        <end position="961"/>
    </location>
</feature>
<dbReference type="PIRSF" id="PIRSF037090">
    <property type="entry name" value="Iontro_Glu-like_rcpt_pln"/>
    <property type="match status" value="1"/>
</dbReference>
<evidence type="ECO:0000256" key="4">
    <source>
        <dbReference type="ARBA" id="ARBA00022448"/>
    </source>
</evidence>
<dbReference type="InterPro" id="IPR015683">
    <property type="entry name" value="Ionotropic_Glu_rcpt"/>
</dbReference>
<evidence type="ECO:0000256" key="5">
    <source>
        <dbReference type="ARBA" id="ARBA00022692"/>
    </source>
</evidence>
<dbReference type="InterPro" id="IPR019594">
    <property type="entry name" value="Glu/Gly-bd"/>
</dbReference>
<organism evidence="21 22">
    <name type="scientific">Ensete ventricosum</name>
    <name type="common">Abyssinian banana</name>
    <name type="synonym">Musa ensete</name>
    <dbReference type="NCBI Taxonomy" id="4639"/>
    <lineage>
        <taxon>Eukaryota</taxon>
        <taxon>Viridiplantae</taxon>
        <taxon>Streptophyta</taxon>
        <taxon>Embryophyta</taxon>
        <taxon>Tracheophyta</taxon>
        <taxon>Spermatophyta</taxon>
        <taxon>Magnoliopsida</taxon>
        <taxon>Liliopsida</taxon>
        <taxon>Zingiberales</taxon>
        <taxon>Musaceae</taxon>
        <taxon>Ensete</taxon>
    </lineage>
</organism>
<dbReference type="FunFam" id="3.40.50.2300:FF:000188">
    <property type="entry name" value="Glutamate receptor"/>
    <property type="match status" value="1"/>
</dbReference>
<dbReference type="FunFam" id="3.40.190.10:FF:000103">
    <property type="entry name" value="Glutamate receptor"/>
    <property type="match status" value="1"/>
</dbReference>
<evidence type="ECO:0000256" key="16">
    <source>
        <dbReference type="PIRSR" id="PIRSR037090-50"/>
    </source>
</evidence>
<keyword evidence="22" id="KW-1185">Reference proteome</keyword>
<keyword evidence="8 15" id="KW-0406">Ion transport</keyword>
<evidence type="ECO:0000256" key="12">
    <source>
        <dbReference type="ARBA" id="ARBA00023286"/>
    </source>
</evidence>
<dbReference type="GO" id="GO:0015276">
    <property type="term" value="F:ligand-gated monoatomic ion channel activity"/>
    <property type="evidence" value="ECO:0007669"/>
    <property type="project" value="InterPro"/>
</dbReference>
<keyword evidence="12 15" id="KW-1071">Ligand-gated ion channel</keyword>
<evidence type="ECO:0000259" key="20">
    <source>
        <dbReference type="SMART" id="SM00079"/>
    </source>
</evidence>
<comment type="caution">
    <text evidence="21">The sequence shown here is derived from an EMBL/GenBank/DDBJ whole genome shotgun (WGS) entry which is preliminary data.</text>
</comment>
<comment type="subcellular location">
    <subcellularLocation>
        <location evidence="1">Membrane</location>
        <topology evidence="1">Multi-pass membrane protein</topology>
    </subcellularLocation>
</comment>
<comment type="similarity">
    <text evidence="2 15">Belongs to the glutamate-gated ion channel (TC 1.A.10.1) family.</text>
</comment>
<keyword evidence="10 15" id="KW-0675">Receptor</keyword>
<feature type="transmembrane region" description="Helical" evidence="18">
    <location>
        <begin position="642"/>
        <end position="660"/>
    </location>
</feature>
<dbReference type="EMBL" id="JAQQAF010000005">
    <property type="protein sequence ID" value="KAJ8485309.1"/>
    <property type="molecule type" value="Genomic_DNA"/>
</dbReference>
<evidence type="ECO:0000256" key="2">
    <source>
        <dbReference type="ARBA" id="ARBA00008685"/>
    </source>
</evidence>
<dbReference type="Gene3D" id="3.40.50.2300">
    <property type="match status" value="2"/>
</dbReference>
<comment type="function">
    <text evidence="14">Glutamate-gated receptor that probably acts as a non-selective cation channel. May be involved in light-signal transduction and calcium homeostasis via the regulation of calcium influx into cells.</text>
</comment>
<keyword evidence="5 18" id="KW-0812">Transmembrane</keyword>
<feature type="compositionally biased region" description="Low complexity" evidence="17">
    <location>
        <begin position="918"/>
        <end position="934"/>
    </location>
</feature>
<proteinExistence type="inferred from homology"/>
<dbReference type="Gene3D" id="1.10.287.70">
    <property type="match status" value="1"/>
</dbReference>
<evidence type="ECO:0000256" key="8">
    <source>
        <dbReference type="ARBA" id="ARBA00023065"/>
    </source>
</evidence>
<evidence type="ECO:0000256" key="9">
    <source>
        <dbReference type="ARBA" id="ARBA00023136"/>
    </source>
</evidence>
<evidence type="ECO:0000313" key="22">
    <source>
        <dbReference type="Proteomes" id="UP001222027"/>
    </source>
</evidence>
<dbReference type="CDD" id="cd19990">
    <property type="entry name" value="PBP1_GABAb_receptor_plant"/>
    <property type="match status" value="1"/>
</dbReference>
<evidence type="ECO:0000256" key="14">
    <source>
        <dbReference type="ARBA" id="ARBA00049638"/>
    </source>
</evidence>
<feature type="domain" description="Ionotropic glutamate receptor C-terminal" evidence="20">
    <location>
        <begin position="456"/>
        <end position="802"/>
    </location>
</feature>
<dbReference type="SUPFAM" id="SSF53850">
    <property type="entry name" value="Periplasmic binding protein-like II"/>
    <property type="match status" value="1"/>
</dbReference>
<dbReference type="Pfam" id="PF00060">
    <property type="entry name" value="Lig_chan"/>
    <property type="match status" value="1"/>
</dbReference>
<feature type="signal peptide" evidence="19">
    <location>
        <begin position="1"/>
        <end position="22"/>
    </location>
</feature>
<evidence type="ECO:0000256" key="7">
    <source>
        <dbReference type="ARBA" id="ARBA00022989"/>
    </source>
</evidence>
<accession>A0AAV8R2R7</accession>
<keyword evidence="9 15" id="KW-0472">Membrane</keyword>
<dbReference type="InterPro" id="IPR001828">
    <property type="entry name" value="ANF_lig-bd_rcpt"/>
</dbReference>
<comment type="function">
    <text evidence="15">Glutamate-gated receptor that probably acts as non-selective cation channel.</text>
</comment>
<comment type="subunit">
    <text evidence="3">May form heteromers.</text>
</comment>
<evidence type="ECO:0000256" key="17">
    <source>
        <dbReference type="SAM" id="MobiDB-lite"/>
    </source>
</evidence>
<dbReference type="PANTHER" id="PTHR34836:SF1">
    <property type="entry name" value="OS09G0428600 PROTEIN"/>
    <property type="match status" value="1"/>
</dbReference>
<feature type="transmembrane region" description="Helical" evidence="18">
    <location>
        <begin position="580"/>
        <end position="600"/>
    </location>
</feature>
<evidence type="ECO:0000256" key="13">
    <source>
        <dbReference type="ARBA" id="ARBA00023303"/>
    </source>
</evidence>
<reference evidence="21 22" key="1">
    <citation type="submission" date="2022-12" db="EMBL/GenBank/DDBJ databases">
        <title>Chromosome-scale assembly of the Ensete ventricosum genome.</title>
        <authorList>
            <person name="Dussert Y."/>
            <person name="Stocks J."/>
            <person name="Wendawek A."/>
            <person name="Woldeyes F."/>
            <person name="Nichols R.A."/>
            <person name="Borrell J.S."/>
        </authorList>
    </citation>
    <scope>NUCLEOTIDE SEQUENCE [LARGE SCALE GENOMIC DNA]</scope>
    <source>
        <strain evidence="22">cv. Maze</strain>
        <tissue evidence="21">Seeds</tissue>
    </source>
</reference>
<evidence type="ECO:0000256" key="18">
    <source>
        <dbReference type="SAM" id="Phobius"/>
    </source>
</evidence>
<sequence length="961" mass="105513">MGNPLHSLLLAFFFAFFVSHRASRSLVLAQKSTASVDVGVVLDLGTETGKRSRTSISMAIDDFYALHRDHATRVVLHVRDSNKDAVGAAAAAVDLLKNVEVKAIIGPVTSTEAAFLIQLGDRTHVPVLSFSATNPALSPAHTPYFVRTTTNDSSQVAAIAGVVQHFRWREAVLVYADTEYGTGIVPFLTDALQSVDARIPYRGVIPSEATDAQLDGVLRELKAAEARVFIVHMLPNLALRLFRRAKKLGMMSRGYVWIVTDGVTSVLELLDRQAVLEAMHGVIGVRYYVNRSKEVTNFTARFRWRFQQDNPAIEPADPSVIQLWAYDTAWAVAMAVEKLHPASSAVKSSRSGNDSTDLSQLGVSQTGLALRNAIFDTRFRGLAGEFQLVDGQLQSSAFEVVNVDGEGETTVAFWTPENGISEHLNSTASAGLKSVVWPGDSTEVPKGWEIPTDGRRLRIAVPVKHGFDQFVRVETDAMSNRTSVTGFCIDVFQAVIDSLPYAITFDYIPFVNSSKSYDNFVYQVYLKNFDAVVGDTTIIANRSQYVDFTMPYTDSGVSMVVRVKDVNSKDMWIFLEPLPIDLWLGSLAFFVFTGLMVWVIEHQENPEFAGKPLDQLGTIFYFAFSILVFTHKEKLTSNLTRFAVIMCTFVVLILTSSYTASLTSILTVQQLQPTATDVNQLLSTGAYIGHQDGSYTVGMLKRMGFQDHKFKNYSTPDQYAEALSKGGANGGVDAVFDEIPYLKLFPSEHCADFTMVGPIYKTDGFGFVFPRGSQLVADVSRAILNVTEGEKMAAIEKKWFGDRTNCTPQSNSLSSSSLAFRSFGGLFLITGAVSGLALLICVAKFIYHEWDELRTAASEKTSLWKKIVAVLKHFHDVDGPRPCVTLKRDDYGELDDGDLNQIARPGDAAGLQVSVGSQSPVSVSDSSDFSFASPEDGMSATEPSSPYHYATLGMAEIRETR</sequence>
<feature type="disulfide bond" evidence="16">
    <location>
        <begin position="750"/>
        <end position="806"/>
    </location>
</feature>
<keyword evidence="13 15" id="KW-0407">Ion channel</keyword>
<dbReference type="InterPro" id="IPR017103">
    <property type="entry name" value="Iontropic_Glu_rcpt_pln"/>
</dbReference>
<feature type="region of interest" description="Disordered" evidence="17">
    <location>
        <begin position="918"/>
        <end position="961"/>
    </location>
</feature>
<evidence type="ECO:0000256" key="3">
    <source>
        <dbReference type="ARBA" id="ARBA00011095"/>
    </source>
</evidence>
<dbReference type="AlphaFoldDB" id="A0AAV8R2R7"/>
<evidence type="ECO:0000256" key="19">
    <source>
        <dbReference type="SAM" id="SignalP"/>
    </source>
</evidence>
<dbReference type="Gene3D" id="3.40.190.10">
    <property type="entry name" value="Periplasmic binding protein-like II"/>
    <property type="match status" value="2"/>
</dbReference>
<keyword evidence="16" id="KW-1015">Disulfide bond</keyword>